<dbReference type="InterPro" id="IPR050131">
    <property type="entry name" value="Peptidase_S8_subtilisin-like"/>
</dbReference>
<dbReference type="GeneID" id="29986850"/>
<evidence type="ECO:0000256" key="2">
    <source>
        <dbReference type="ARBA" id="ARBA00022670"/>
    </source>
</evidence>
<accession>A0A2P4ZZJ0</accession>
<evidence type="ECO:0000256" key="1">
    <source>
        <dbReference type="ARBA" id="ARBA00011073"/>
    </source>
</evidence>
<dbReference type="EMBL" id="JPDN02000003">
    <property type="protein sequence ID" value="PON29717.1"/>
    <property type="molecule type" value="Genomic_DNA"/>
</dbReference>
<dbReference type="GO" id="GO:0004252">
    <property type="term" value="F:serine-type endopeptidase activity"/>
    <property type="evidence" value="ECO:0007669"/>
    <property type="project" value="UniProtKB-UniRule"/>
</dbReference>
<dbReference type="InterPro" id="IPR036852">
    <property type="entry name" value="Peptidase_S8/S53_dom_sf"/>
</dbReference>
<evidence type="ECO:0000256" key="6">
    <source>
        <dbReference type="RuleBase" id="RU003355"/>
    </source>
</evidence>
<dbReference type="PANTHER" id="PTHR43806">
    <property type="entry name" value="PEPTIDASE S8"/>
    <property type="match status" value="1"/>
</dbReference>
<dbReference type="PROSITE" id="PS00138">
    <property type="entry name" value="SUBTILASE_SER"/>
    <property type="match status" value="1"/>
</dbReference>
<organism evidence="9 10">
    <name type="scientific">Trichoderma gamsii</name>
    <dbReference type="NCBI Taxonomy" id="398673"/>
    <lineage>
        <taxon>Eukaryota</taxon>
        <taxon>Fungi</taxon>
        <taxon>Dikarya</taxon>
        <taxon>Ascomycota</taxon>
        <taxon>Pezizomycotina</taxon>
        <taxon>Sordariomycetes</taxon>
        <taxon>Hypocreomycetidae</taxon>
        <taxon>Hypocreales</taxon>
        <taxon>Hypocreaceae</taxon>
        <taxon>Trichoderma</taxon>
    </lineage>
</organism>
<dbReference type="Proteomes" id="UP000054821">
    <property type="component" value="Unassembled WGS sequence"/>
</dbReference>
<dbReference type="CDD" id="cd00306">
    <property type="entry name" value="Peptidases_S8_S53"/>
    <property type="match status" value="1"/>
</dbReference>
<gene>
    <name evidence="9" type="ORF">TGAM01_v201083</name>
</gene>
<sequence length="970" mass="109594">MTTFRTIHQIAKLVRKLEIDEEERIFYSHLSLHCIRLQECITCASQTSSRVDKNLISIALCQLSSLISATGSQEASSNTTIVRLNVFNAQWNKTREQDYNEKIDFIRRWLKLGLTKEHLNCINNVLEECADKLEKQQPDRILVKSDVEIARDHNGPSYGVWKTAQALFDALLQCERCSCSEQHEFKAKLELGTYRKAIESVQEMKVPRHVRRRVLHKDSSATGALDFGMFLSTERDWHEIRVQTAKERVVEFAVDGQVAPSYDTTRRVKKLCKSINSTRLKPWHRFVLKLTSGQLYHEGMEGSNFCIDQATEPISLLRCFEERHDVFTEKTKRLLSLIIGYAVLHLSGTSWLRSTWGSRDIKFFQTTSQKTPLRPFIQVHLTKANETPDVEIDNEPDDDAGFEDFNSGHRCTALIALAVVLIEIYFAKSFHKLAQMKGIPLESLDNNITLIDVDQVFGSNETEMEGWRSEIPEDSYLLTAIDNCLNPELWEDDEGNAFDNPMLKSRIYDDIVRPLELHLTTGFSKIHIDDVDNYARGLDFGGWGQPIADHNLHGITAASPITASLTTTSLPPVYTPSPALTLNASNQVDARFIMPDLQRLEPNSNANALLSLSYLTTSLDSISRPEASIYKNHHFFDDETGDEEKSIRKNRDYLSWRSEYLKVYDKFITAYLTSQPLKPVKIAILDTGIERGHDAFEAREEAIKARLNYYNESQRSIPDLNGHGTFTASLILDYAPDAELYIIKIAEKNARPNAETVAKAIDHAVDKWGVDIISMSFGWPSSDFDGYGFLESAIHRAYGKKVLLFAAASNSGGRLGRAYPASSSQVICVHSTDVLGNASAFSPTAQLYTLNLATIGESIESAWPTFLCSDKSTPPNYVKSRSGTSYATPIMAGIAAFLLQYARIHLPTEEALKFKNKENMEALLKRCAERGPNYAMRDGYFYVELSLNRHNLFGGRLEDISYEISKTLQK</sequence>
<evidence type="ECO:0000313" key="9">
    <source>
        <dbReference type="EMBL" id="PON29717.1"/>
    </source>
</evidence>
<keyword evidence="4 5" id="KW-0720">Serine protease</keyword>
<comment type="similarity">
    <text evidence="1 5 6">Belongs to the peptidase S8 family.</text>
</comment>
<dbReference type="RefSeq" id="XP_018660060.2">
    <property type="nucleotide sequence ID" value="XM_018806767.2"/>
</dbReference>
<evidence type="ECO:0000256" key="3">
    <source>
        <dbReference type="ARBA" id="ARBA00022801"/>
    </source>
</evidence>
<feature type="active site" description="Charge relay system" evidence="5">
    <location>
        <position position="885"/>
    </location>
</feature>
<evidence type="ECO:0000259" key="7">
    <source>
        <dbReference type="Pfam" id="PF00082"/>
    </source>
</evidence>
<dbReference type="GO" id="GO:0006508">
    <property type="term" value="P:proteolysis"/>
    <property type="evidence" value="ECO:0007669"/>
    <property type="project" value="UniProtKB-KW"/>
</dbReference>
<dbReference type="InterPro" id="IPR056002">
    <property type="entry name" value="DUF7580"/>
</dbReference>
<dbReference type="InterPro" id="IPR000209">
    <property type="entry name" value="Peptidase_S8/S53_dom"/>
</dbReference>
<dbReference type="Gene3D" id="3.40.50.200">
    <property type="entry name" value="Peptidase S8/S53 domain"/>
    <property type="match status" value="1"/>
</dbReference>
<dbReference type="InterPro" id="IPR023827">
    <property type="entry name" value="Peptidase_S8_Asp-AS"/>
</dbReference>
<dbReference type="InterPro" id="IPR015500">
    <property type="entry name" value="Peptidase_S8_subtilisin-rel"/>
</dbReference>
<feature type="domain" description="DUF7580" evidence="8">
    <location>
        <begin position="162"/>
        <end position="520"/>
    </location>
</feature>
<comment type="caution">
    <text evidence="9">The sequence shown here is derived from an EMBL/GenBank/DDBJ whole genome shotgun (WGS) entry which is preliminary data.</text>
</comment>
<dbReference type="PROSITE" id="PS51892">
    <property type="entry name" value="SUBTILASE"/>
    <property type="match status" value="1"/>
</dbReference>
<dbReference type="InterPro" id="IPR023828">
    <property type="entry name" value="Peptidase_S8_Ser-AS"/>
</dbReference>
<feature type="active site" description="Charge relay system" evidence="5">
    <location>
        <position position="723"/>
    </location>
</feature>
<keyword evidence="10" id="KW-1185">Reference proteome</keyword>
<protein>
    <submittedName>
        <fullName evidence="9">Uncharacterized protein</fullName>
    </submittedName>
</protein>
<dbReference type="PANTHER" id="PTHR43806:SF11">
    <property type="entry name" value="CEREVISIN-RELATED"/>
    <property type="match status" value="1"/>
</dbReference>
<feature type="domain" description="Peptidase S8/S53" evidence="7">
    <location>
        <begin position="680"/>
        <end position="928"/>
    </location>
</feature>
<proteinExistence type="inferred from homology"/>
<name>A0A2P4ZZJ0_9HYPO</name>
<keyword evidence="2 5" id="KW-0645">Protease</keyword>
<keyword evidence="3 5" id="KW-0378">Hydrolase</keyword>
<dbReference type="Pfam" id="PF24476">
    <property type="entry name" value="DUF7580"/>
    <property type="match status" value="1"/>
</dbReference>
<evidence type="ECO:0000256" key="5">
    <source>
        <dbReference type="PROSITE-ProRule" id="PRU01240"/>
    </source>
</evidence>
<evidence type="ECO:0000313" key="10">
    <source>
        <dbReference type="Proteomes" id="UP000054821"/>
    </source>
</evidence>
<dbReference type="SUPFAM" id="SSF52743">
    <property type="entry name" value="Subtilisin-like"/>
    <property type="match status" value="1"/>
</dbReference>
<dbReference type="STRING" id="398673.A0A2P4ZZJ0"/>
<feature type="active site" description="Charge relay system" evidence="5">
    <location>
        <position position="686"/>
    </location>
</feature>
<evidence type="ECO:0000256" key="4">
    <source>
        <dbReference type="ARBA" id="ARBA00022825"/>
    </source>
</evidence>
<reference evidence="9 10" key="1">
    <citation type="journal article" date="2016" name="Genome Announc.">
        <title>Draft Whole-Genome Sequence of Trichoderma gamsii T6085, a Promising Biocontrol Agent of Fusarium Head Blight on Wheat.</title>
        <authorList>
            <person name="Baroncelli R."/>
            <person name="Zapparata A."/>
            <person name="Piaggeschi G."/>
            <person name="Sarrocco S."/>
            <person name="Vannacci G."/>
        </authorList>
    </citation>
    <scope>NUCLEOTIDE SEQUENCE [LARGE SCALE GENOMIC DNA]</scope>
    <source>
        <strain evidence="9 10">T6085</strain>
    </source>
</reference>
<dbReference type="Pfam" id="PF00082">
    <property type="entry name" value="Peptidase_S8"/>
    <property type="match status" value="1"/>
</dbReference>
<evidence type="ECO:0000259" key="8">
    <source>
        <dbReference type="Pfam" id="PF24476"/>
    </source>
</evidence>
<dbReference type="PRINTS" id="PR00723">
    <property type="entry name" value="SUBTILISIN"/>
</dbReference>
<dbReference type="AlphaFoldDB" id="A0A2P4ZZJ0"/>
<dbReference type="PROSITE" id="PS00136">
    <property type="entry name" value="SUBTILASE_ASP"/>
    <property type="match status" value="1"/>
</dbReference>